<keyword evidence="3" id="KW-0472">Membrane</keyword>
<dbReference type="PANTHER" id="PTHR16255:SF4">
    <property type="entry name" value="SPORULATION PROTEIN RMD8"/>
    <property type="match status" value="1"/>
</dbReference>
<feature type="region of interest" description="Disordered" evidence="2">
    <location>
        <begin position="278"/>
        <end position="329"/>
    </location>
</feature>
<dbReference type="PANTHER" id="PTHR16255">
    <property type="entry name" value="REQUIRED FOR MEIOTIC NUCLEAR DIVISION PROTEIN 1 HOMOLOG"/>
    <property type="match status" value="1"/>
</dbReference>
<reference evidence="5" key="1">
    <citation type="journal article" date="2021" name="Nat. Commun.">
        <title>Genetic determinants of endophytism in the Arabidopsis root mycobiome.</title>
        <authorList>
            <person name="Mesny F."/>
            <person name="Miyauchi S."/>
            <person name="Thiergart T."/>
            <person name="Pickel B."/>
            <person name="Atanasova L."/>
            <person name="Karlsson M."/>
            <person name="Huettel B."/>
            <person name="Barry K.W."/>
            <person name="Haridas S."/>
            <person name="Chen C."/>
            <person name="Bauer D."/>
            <person name="Andreopoulos W."/>
            <person name="Pangilinan J."/>
            <person name="LaButti K."/>
            <person name="Riley R."/>
            <person name="Lipzen A."/>
            <person name="Clum A."/>
            <person name="Drula E."/>
            <person name="Henrissat B."/>
            <person name="Kohler A."/>
            <person name="Grigoriev I.V."/>
            <person name="Martin F.M."/>
            <person name="Hacquard S."/>
        </authorList>
    </citation>
    <scope>NUCLEOTIDE SEQUENCE</scope>
    <source>
        <strain evidence="5">MPI-SDFR-AT-0117</strain>
    </source>
</reference>
<evidence type="ECO:0000313" key="6">
    <source>
        <dbReference type="Proteomes" id="UP000770015"/>
    </source>
</evidence>
<evidence type="ECO:0000256" key="3">
    <source>
        <dbReference type="SAM" id="Phobius"/>
    </source>
</evidence>
<dbReference type="Pfam" id="PF02582">
    <property type="entry name" value="DUF155"/>
    <property type="match status" value="1"/>
</dbReference>
<evidence type="ECO:0000259" key="4">
    <source>
        <dbReference type="Pfam" id="PF02582"/>
    </source>
</evidence>
<dbReference type="Proteomes" id="UP000770015">
    <property type="component" value="Unassembled WGS sequence"/>
</dbReference>
<feature type="compositionally biased region" description="Basic and acidic residues" evidence="2">
    <location>
        <begin position="309"/>
        <end position="325"/>
    </location>
</feature>
<dbReference type="EMBL" id="JAGSXJ010000004">
    <property type="protein sequence ID" value="KAH6692348.1"/>
    <property type="molecule type" value="Genomic_DNA"/>
</dbReference>
<feature type="transmembrane region" description="Helical" evidence="3">
    <location>
        <begin position="548"/>
        <end position="570"/>
    </location>
</feature>
<evidence type="ECO:0000256" key="1">
    <source>
        <dbReference type="ARBA" id="ARBA00008306"/>
    </source>
</evidence>
<accession>A0A9P8VH50</accession>
<keyword evidence="3" id="KW-0812">Transmembrane</keyword>
<feature type="region of interest" description="Disordered" evidence="2">
    <location>
        <begin position="1"/>
        <end position="99"/>
    </location>
</feature>
<feature type="compositionally biased region" description="Basic and acidic residues" evidence="2">
    <location>
        <begin position="282"/>
        <end position="294"/>
    </location>
</feature>
<feature type="domain" description="DUF155" evidence="4">
    <location>
        <begin position="343"/>
        <end position="524"/>
    </location>
</feature>
<proteinExistence type="inferred from homology"/>
<sequence>MAPPKRGPSVLVTDSRERPVSRPSVSRQGTGALGSNRGPRFMTVDNVLQHAYDIPSGQPRPTPPPASRAVTSIPSRRVSSGSGVGGAGGGLPNIQSRTGQLNIPSRTTKISEKLVLLPETVEEKRSSDEEEEDDATELARRLEQEENRPLKDEELELLRKRSVIRGKSFAERLPKVQRKEKVARLTAYCTAQSYKMKSTAEFLRKKHGAKTKLYDDCLYAIYALPLQGGSDGCRVKSRPMVRTPGSGKTFLDLEIERNEQRDHHEGYFDEFAYMSASPVNGHEGHAHEHERENAHGGNHAAENSHSPRGRNEPSPEGQHDPDDRSLSPMSRIAPDAKAFAEAFLFSYGVVVFWNFTENQEKDILADLTFAENDAGQSLFNRPLDEADFETEEFHFEYSPDIKRPRIYNDMITLMPRSDHMIKLTISHSIAQSTLLCLFEERMSQTMLSAQDVPKRLALTGELNMTRTEIVKILGRLFTSRVDINLSSNILDVPNFFWDSEPTLHPLYVAIREYLEIDPRIKVLNERCRVFLDLAEILSDSVADAKMSYITWIVIILIAVSIVVTVTEVGLRFGMLSKNKGERNADALFLRGPIGSGTLGVTDGGDGTLAGLAGELQGRNVSIEEVRRWSRLLGENGGGLCGSEIVGETYKGV</sequence>
<evidence type="ECO:0000256" key="2">
    <source>
        <dbReference type="SAM" id="MobiDB-lite"/>
    </source>
</evidence>
<feature type="compositionally biased region" description="Gly residues" evidence="2">
    <location>
        <begin position="82"/>
        <end position="91"/>
    </location>
</feature>
<dbReference type="AlphaFoldDB" id="A0A9P8VH50"/>
<protein>
    <submittedName>
        <fullName evidence="5">Sporulation protein RMD8</fullName>
    </submittedName>
</protein>
<feature type="region of interest" description="Disordered" evidence="2">
    <location>
        <begin position="120"/>
        <end position="145"/>
    </location>
</feature>
<dbReference type="GO" id="GO:0005739">
    <property type="term" value="C:mitochondrion"/>
    <property type="evidence" value="ECO:0007669"/>
    <property type="project" value="UniProtKB-ARBA"/>
</dbReference>
<evidence type="ECO:0000313" key="5">
    <source>
        <dbReference type="EMBL" id="KAH6692348.1"/>
    </source>
</evidence>
<organism evidence="5 6">
    <name type="scientific">Plectosphaerella plurivora</name>
    <dbReference type="NCBI Taxonomy" id="936078"/>
    <lineage>
        <taxon>Eukaryota</taxon>
        <taxon>Fungi</taxon>
        <taxon>Dikarya</taxon>
        <taxon>Ascomycota</taxon>
        <taxon>Pezizomycotina</taxon>
        <taxon>Sordariomycetes</taxon>
        <taxon>Hypocreomycetidae</taxon>
        <taxon>Glomerellales</taxon>
        <taxon>Plectosphaerellaceae</taxon>
        <taxon>Plectosphaerella</taxon>
    </lineage>
</organism>
<keyword evidence="6" id="KW-1185">Reference proteome</keyword>
<dbReference type="OrthoDB" id="18302at2759"/>
<keyword evidence="3" id="KW-1133">Transmembrane helix</keyword>
<gene>
    <name evidence="5" type="ORF">F5X68DRAFT_273636</name>
</gene>
<name>A0A9P8VH50_9PEZI</name>
<dbReference type="InterPro" id="IPR003734">
    <property type="entry name" value="DUF155"/>
</dbReference>
<comment type="caution">
    <text evidence="5">The sequence shown here is derived from an EMBL/GenBank/DDBJ whole genome shotgun (WGS) entry which is preliminary data.</text>
</comment>
<dbReference type="InterPro" id="IPR051624">
    <property type="entry name" value="RMD1/Sad1-interacting"/>
</dbReference>
<comment type="similarity">
    <text evidence="1">Belongs to the RMD1/sif2 family.</text>
</comment>